<organism evidence="1 2">
    <name type="scientific">Microbacterium elymi</name>
    <dbReference type="NCBI Taxonomy" id="2909587"/>
    <lineage>
        <taxon>Bacteria</taxon>
        <taxon>Bacillati</taxon>
        <taxon>Actinomycetota</taxon>
        <taxon>Actinomycetes</taxon>
        <taxon>Micrococcales</taxon>
        <taxon>Microbacteriaceae</taxon>
        <taxon>Microbacterium</taxon>
    </lineage>
</organism>
<proteinExistence type="predicted"/>
<keyword evidence="2" id="KW-1185">Reference proteome</keyword>
<dbReference type="RefSeq" id="WP_259612740.1">
    <property type="nucleotide sequence ID" value="NZ_CP091139.2"/>
</dbReference>
<gene>
    <name evidence="1" type="ORF">L2X98_23755</name>
</gene>
<sequence>MTAVTDKSSYASGQDPKLSIQLTNTGSAACTLNVGTSAQTFAITSGSDTWWQSTDCQTEPSDMVVLLKAGQKVASATPITWDRTRSSVATCEAKNRPKAPGGGATYHLTVSIGGIESIDDALFQLY</sequence>
<dbReference type="EMBL" id="CP091139">
    <property type="protein sequence ID" value="UUT36092.1"/>
    <property type="molecule type" value="Genomic_DNA"/>
</dbReference>
<evidence type="ECO:0000313" key="2">
    <source>
        <dbReference type="Proteomes" id="UP001054811"/>
    </source>
</evidence>
<evidence type="ECO:0008006" key="3">
    <source>
        <dbReference type="Google" id="ProtNLM"/>
    </source>
</evidence>
<reference evidence="1" key="1">
    <citation type="submission" date="2022-01" db="EMBL/GenBank/DDBJ databases">
        <title>Microbacterium eymi and Microbacterium rhizovicinus sp. nov., isolated from the rhizospheric soil of Elymus tsukushiensis, a plant native to the Dokdo Islands, Republic of Korea.</title>
        <authorList>
            <person name="Hwang Y.J."/>
        </authorList>
    </citation>
    <scope>NUCLEOTIDE SEQUENCE</scope>
    <source>
        <strain evidence="1">KUDC0405</strain>
    </source>
</reference>
<dbReference type="PROSITE" id="PS51257">
    <property type="entry name" value="PROKAR_LIPOPROTEIN"/>
    <property type="match status" value="1"/>
</dbReference>
<name>A0ABY5NLR9_9MICO</name>
<evidence type="ECO:0000313" key="1">
    <source>
        <dbReference type="EMBL" id="UUT36092.1"/>
    </source>
</evidence>
<dbReference type="Proteomes" id="UP001054811">
    <property type="component" value="Chromosome"/>
</dbReference>
<protein>
    <recommendedName>
        <fullName evidence="3">DUF4232 domain-containing protein</fullName>
    </recommendedName>
</protein>
<accession>A0ABY5NLR9</accession>